<protein>
    <submittedName>
        <fullName evidence="3">Uncharacterized protein LOC111116535</fullName>
    </submittedName>
</protein>
<feature type="region of interest" description="Disordered" evidence="1">
    <location>
        <begin position="991"/>
        <end position="1011"/>
    </location>
</feature>
<dbReference type="GeneID" id="111116535"/>
<feature type="region of interest" description="Disordered" evidence="1">
    <location>
        <begin position="678"/>
        <end position="705"/>
    </location>
</feature>
<proteinExistence type="predicted"/>
<evidence type="ECO:0000313" key="3">
    <source>
        <dbReference type="RefSeq" id="XP_022311238.1"/>
    </source>
</evidence>
<feature type="compositionally biased region" description="Polar residues" evidence="1">
    <location>
        <begin position="138"/>
        <end position="147"/>
    </location>
</feature>
<dbReference type="OrthoDB" id="6102316at2759"/>
<dbReference type="RefSeq" id="XP_022311238.1">
    <property type="nucleotide sequence ID" value="XM_022455530.1"/>
</dbReference>
<sequence>MANTQCSFKSSRKCECFGKLAVLNSFSFKDQSIILTEAGILASEITQKFMICSEHYKIFTNQNRSRAKSKLCAIPDIISSHNKENKIYGGCYGVKADRVVSMEKVLEIHSKTGIVVPIGSPICSRCRKSLYAGQNHGSLHHTCTNDPVETGSKESDSGPGDDLINLGPQRRTTGSMCSNEIDNHPSNGDYHLRPHRPTPGSMLEEHAPTSSQDTVISMESESYCTSQETDASIVRVDRLQKLNEFLEVCGISPVKCLKESLERSRTSTMYKILTDCSASVRQSMQGIDYYVSEGTKAFSDLTEVVEDIDLTLDEKKRTLDNLIEAKHYLKSDFKLHVNNTSNVADHCCAFALSEGKEAFNQTCTDHHHTEECEQCHSIDDTLFFVSEKAKERHWENPEAILFKVEKAIESIYEWKSHILRSKNQEKSRQAIINSMKENEALIVADWAMKFLPRKYREGQTDWFGKRGINWHITYTMVRSGRHIRNITHVHIFEEPVSQDAATTAALLIDVCNSLPYVNQIHLYSDNAGCYKSTTTIALLHQELGKRLNSYDFCEAQDGKGPCDRKASHIKSAIKRHVNEGNDVTTAHQMKKAIDSQQKGMYNVKVISQIIDAHIARVAIKNIPSISTLHNFKFTERGLQIWRAYEIGEGKMIPWDNICKKKNPLMQFYVHVDWPNTDNPLGGSTGEEIASDDDSEDEDIADENDDDSITDLHVQTKKRRITKKVFTCPEEGCARKFRNSLSLDKHVMTGNCDIKEEKLSLSDRSKTLYAQKLEDGKLEVSFTKHSAQTTNISTSKLKQEAHGAHAETLPKENRKLKPKPRMNNMKATYKDAKLGPDAPAFAPKRPPYHEAHLVTSSPIVSQNSNGQYTDFDVQCWPDESSNQMAELTKFLLKKDLLMSRLNQYDDNNAVNAIAFVKEQPHYRVLFGYSDSSTGINPIVSKFPWNLQEKWVAEYNSMVYRCFAEHNERFRGWLQDRKEEKTRHLPRHHPLLNQRLPNQTFDPMSNQSSTPPSNIDQLANTCIATILPKVKETVSDVIKENQRIPSSNPELQQSANPQLVQLQYANPELSQSPAPQSSTLQLITGDVFSTGMSNSQGMAKPVGLGLDPKIKAKILAGEYVKFSNLLPKPHLIKSKNQNFTPLKWKGNLCLSRLMTL</sequence>
<keyword evidence="2" id="KW-1185">Reference proteome</keyword>
<name>A0A8B8C6A1_CRAVI</name>
<dbReference type="PANTHER" id="PTHR33845">
    <property type="entry name" value="C2H2-TYPE DOMAIN-CONTAINING PROTEIN"/>
    <property type="match status" value="1"/>
</dbReference>
<gene>
    <name evidence="3" type="primary">LOC111116535</name>
</gene>
<feature type="compositionally biased region" description="Polar residues" evidence="1">
    <location>
        <begin position="170"/>
        <end position="186"/>
    </location>
</feature>
<dbReference type="PANTHER" id="PTHR33845:SF1">
    <property type="entry name" value="C2H2-TYPE DOMAIN-CONTAINING PROTEIN"/>
    <property type="match status" value="1"/>
</dbReference>
<dbReference type="Proteomes" id="UP000694844">
    <property type="component" value="Chromosome 10"/>
</dbReference>
<dbReference type="AlphaFoldDB" id="A0A8B8C6A1"/>
<feature type="compositionally biased region" description="Polar residues" evidence="1">
    <location>
        <begin position="993"/>
        <end position="1011"/>
    </location>
</feature>
<organism evidence="2 3">
    <name type="scientific">Crassostrea virginica</name>
    <name type="common">Eastern oyster</name>
    <dbReference type="NCBI Taxonomy" id="6565"/>
    <lineage>
        <taxon>Eukaryota</taxon>
        <taxon>Metazoa</taxon>
        <taxon>Spiralia</taxon>
        <taxon>Lophotrochozoa</taxon>
        <taxon>Mollusca</taxon>
        <taxon>Bivalvia</taxon>
        <taxon>Autobranchia</taxon>
        <taxon>Pteriomorphia</taxon>
        <taxon>Ostreida</taxon>
        <taxon>Ostreoidea</taxon>
        <taxon>Ostreidae</taxon>
        <taxon>Crassostrea</taxon>
    </lineage>
</organism>
<reference evidence="3" key="1">
    <citation type="submission" date="2025-08" db="UniProtKB">
        <authorList>
            <consortium name="RefSeq"/>
        </authorList>
    </citation>
    <scope>IDENTIFICATION</scope>
    <source>
        <tissue evidence="3">Whole sample</tissue>
    </source>
</reference>
<feature type="compositionally biased region" description="Acidic residues" evidence="1">
    <location>
        <begin position="688"/>
        <end position="705"/>
    </location>
</feature>
<feature type="region of interest" description="Disordered" evidence="1">
    <location>
        <begin position="138"/>
        <end position="213"/>
    </location>
</feature>
<evidence type="ECO:0000313" key="2">
    <source>
        <dbReference type="Proteomes" id="UP000694844"/>
    </source>
</evidence>
<accession>A0A8B8C6A1</accession>
<dbReference type="KEGG" id="cvn:111116535"/>
<evidence type="ECO:0000256" key="1">
    <source>
        <dbReference type="SAM" id="MobiDB-lite"/>
    </source>
</evidence>